<dbReference type="AlphaFoldDB" id="A0A267M3K3"/>
<organism evidence="2 3">
    <name type="scientific">Lactobacillus johnsonii</name>
    <dbReference type="NCBI Taxonomy" id="33959"/>
    <lineage>
        <taxon>Bacteria</taxon>
        <taxon>Bacillati</taxon>
        <taxon>Bacillota</taxon>
        <taxon>Bacilli</taxon>
        <taxon>Lactobacillales</taxon>
        <taxon>Lactobacillaceae</taxon>
        <taxon>Lactobacillus</taxon>
    </lineage>
</organism>
<dbReference type="SUPFAM" id="SSF69118">
    <property type="entry name" value="AhpD-like"/>
    <property type="match status" value="1"/>
</dbReference>
<dbReference type="PANTHER" id="PTHR33570">
    <property type="entry name" value="4-CARBOXYMUCONOLACTONE DECARBOXYLASE FAMILY PROTEIN"/>
    <property type="match status" value="1"/>
</dbReference>
<evidence type="ECO:0000313" key="3">
    <source>
        <dbReference type="Proteomes" id="UP000216008"/>
    </source>
</evidence>
<dbReference type="InterPro" id="IPR029032">
    <property type="entry name" value="AhpD-like"/>
</dbReference>
<evidence type="ECO:0000259" key="1">
    <source>
        <dbReference type="Pfam" id="PF02627"/>
    </source>
</evidence>
<comment type="caution">
    <text evidence="2">The sequence shown here is derived from an EMBL/GenBank/DDBJ whole genome shotgun (WGS) entry which is preliminary data.</text>
</comment>
<feature type="domain" description="Carboxymuconolactone decarboxylase-like" evidence="1">
    <location>
        <begin position="20"/>
        <end position="103"/>
    </location>
</feature>
<sequence>MMLREDAKNIHEKVLKVNDPEAWERIDHFAFEEVQDDIDLPNKTKLLSNLAYLLGMQGLEEYSLMLPVALDNGVSPVEAKEVVYQAVDYLGLGRVMPFFEATNQVLLDRGVKLPLPSQATTTMKNRLEKGEETQIRLFGLQMKDFAKKGIINKWLVDNCFGDYYTRKGLDDKEREMITFCYLAAQGGCEPQLLAHAKANVGLGNDQQFLTKIVLANVPFIGYPRSLNAINVINQVK</sequence>
<feature type="domain" description="Carboxymuconolactone decarboxylase-like" evidence="1">
    <location>
        <begin position="153"/>
        <end position="232"/>
    </location>
</feature>
<dbReference type="InterPro" id="IPR003779">
    <property type="entry name" value="CMD-like"/>
</dbReference>
<gene>
    <name evidence="2" type="ORF">A3Q24_08795</name>
</gene>
<proteinExistence type="predicted"/>
<dbReference type="GO" id="GO:0051920">
    <property type="term" value="F:peroxiredoxin activity"/>
    <property type="evidence" value="ECO:0007669"/>
    <property type="project" value="InterPro"/>
</dbReference>
<accession>A0A267M3K3</accession>
<dbReference type="Pfam" id="PF02627">
    <property type="entry name" value="CMD"/>
    <property type="match status" value="2"/>
</dbReference>
<dbReference type="PANTHER" id="PTHR33570:SF2">
    <property type="entry name" value="CARBOXYMUCONOLACTONE DECARBOXYLASE-LIKE DOMAIN-CONTAINING PROTEIN"/>
    <property type="match status" value="1"/>
</dbReference>
<dbReference type="EMBL" id="NIBD01000050">
    <property type="protein sequence ID" value="PAB54166.1"/>
    <property type="molecule type" value="Genomic_DNA"/>
</dbReference>
<dbReference type="Proteomes" id="UP000216008">
    <property type="component" value="Unassembled WGS sequence"/>
</dbReference>
<dbReference type="Gene3D" id="1.20.1290.10">
    <property type="entry name" value="AhpD-like"/>
    <property type="match status" value="1"/>
</dbReference>
<dbReference type="InterPro" id="IPR052512">
    <property type="entry name" value="4CMD/NDH-1_regulator"/>
</dbReference>
<reference evidence="2 3" key="1">
    <citation type="submission" date="2017-05" db="EMBL/GenBank/DDBJ databases">
        <title>Lactobacillus johnsonii from commercial turkeys.</title>
        <authorList>
            <person name="Johnson T.J."/>
            <person name="Youmans B."/>
        </authorList>
    </citation>
    <scope>NUCLEOTIDE SEQUENCE [LARGE SCALE GENOMIC DNA]</scope>
    <source>
        <strain evidence="2 3">UMNLJ114</strain>
    </source>
</reference>
<evidence type="ECO:0000313" key="2">
    <source>
        <dbReference type="EMBL" id="PAB54166.1"/>
    </source>
</evidence>
<name>A0A267M3K3_LACJH</name>
<protein>
    <submittedName>
        <fullName evidence="2">Carboxymuconolactone decarboxylase</fullName>
    </submittedName>
</protein>